<organism evidence="2 3">
    <name type="scientific">Brevibacillus formosus</name>
    <dbReference type="NCBI Taxonomy" id="54913"/>
    <lineage>
        <taxon>Bacteria</taxon>
        <taxon>Bacillati</taxon>
        <taxon>Bacillota</taxon>
        <taxon>Bacilli</taxon>
        <taxon>Bacillales</taxon>
        <taxon>Paenibacillaceae</taxon>
        <taxon>Brevibacillus</taxon>
    </lineage>
</organism>
<evidence type="ECO:0000313" key="3">
    <source>
        <dbReference type="Proteomes" id="UP000035218"/>
    </source>
</evidence>
<dbReference type="RefSeq" id="WP_047068318.1">
    <property type="nucleotide sequence ID" value="NZ_BJOL01000029.1"/>
</dbReference>
<dbReference type="GeneID" id="87584126"/>
<evidence type="ECO:0000313" key="4">
    <source>
        <dbReference type="Proteomes" id="UP000319498"/>
    </source>
</evidence>
<dbReference type="OrthoDB" id="2599887at2"/>
<name>A0A837KTH5_9BACL</name>
<comment type="caution">
    <text evidence="2">The sequence shown here is derived from an EMBL/GenBank/DDBJ whole genome shotgun (WGS) entry which is preliminary data.</text>
</comment>
<proteinExistence type="predicted"/>
<dbReference type="InterPro" id="IPR024496">
    <property type="entry name" value="Spore_germ_GerPE"/>
</dbReference>
<dbReference type="EMBL" id="LDCN01000001">
    <property type="protein sequence ID" value="KLI00981.1"/>
    <property type="molecule type" value="Genomic_DNA"/>
</dbReference>
<gene>
    <name evidence="2" type="ORF">AA984_03450</name>
    <name evidence="1" type="ORF">BFO01nite_44570</name>
</gene>
<dbReference type="AlphaFoldDB" id="A0A837KTH5"/>
<dbReference type="Proteomes" id="UP000035218">
    <property type="component" value="Unassembled WGS sequence"/>
</dbReference>
<accession>A0A837KTH5</accession>
<dbReference type="EMBL" id="BJOL01000029">
    <property type="protein sequence ID" value="GED60325.1"/>
    <property type="molecule type" value="Genomic_DNA"/>
</dbReference>
<protein>
    <submittedName>
        <fullName evidence="2">Spore gernimation protein</fullName>
    </submittedName>
</protein>
<keyword evidence="4" id="KW-1185">Reference proteome</keyword>
<reference evidence="1 4" key="2">
    <citation type="submission" date="2019-06" db="EMBL/GenBank/DDBJ databases">
        <title>Whole genome shotgun sequence of Brevibacillus formosus NBRC 15716.</title>
        <authorList>
            <person name="Hosoyama A."/>
            <person name="Uohara A."/>
            <person name="Ohji S."/>
            <person name="Ichikawa N."/>
        </authorList>
    </citation>
    <scope>NUCLEOTIDE SEQUENCE [LARGE SCALE GENOMIC DNA]</scope>
    <source>
        <strain evidence="1 4">NBRC 15716</strain>
    </source>
</reference>
<dbReference type="Proteomes" id="UP000319498">
    <property type="component" value="Unassembled WGS sequence"/>
</dbReference>
<sequence>MYRRTSHVHKLDVISVDTSSVLQIGDSQQIDAVSNILAVQREQAIFYENEFMFEDYSVFSVPLTPPSLSEPICIDTFHDCPYIFIQKVEVPFVAGASVVHLGSNESITLETRIVNIRHIFQDEPNTGGRR</sequence>
<evidence type="ECO:0000313" key="1">
    <source>
        <dbReference type="EMBL" id="GED60325.1"/>
    </source>
</evidence>
<evidence type="ECO:0000313" key="2">
    <source>
        <dbReference type="EMBL" id="KLI00981.1"/>
    </source>
</evidence>
<dbReference type="Pfam" id="PF10970">
    <property type="entry name" value="GerPE"/>
    <property type="match status" value="1"/>
</dbReference>
<reference evidence="2 3" key="1">
    <citation type="submission" date="2015-05" db="EMBL/GenBank/DDBJ databases">
        <title>Genome sequencing project for genomic taxonomy and phylogenomics of Bacillus-like bacteria.</title>
        <authorList>
            <person name="Liu B."/>
            <person name="Wang J."/>
            <person name="Zhu Y."/>
            <person name="Liu G."/>
            <person name="Chen Q."/>
            <person name="Chen Z."/>
            <person name="Lan J."/>
            <person name="Che J."/>
            <person name="Ge C."/>
            <person name="Shi H."/>
            <person name="Pan Z."/>
            <person name="Liu X."/>
        </authorList>
    </citation>
    <scope>NUCLEOTIDE SEQUENCE [LARGE SCALE GENOMIC DNA]</scope>
    <source>
        <strain evidence="2 3">DSM 9885</strain>
    </source>
</reference>